<evidence type="ECO:0000259" key="1">
    <source>
        <dbReference type="Pfam" id="PF13581"/>
    </source>
</evidence>
<proteinExistence type="predicted"/>
<accession>A0A6J7CQ87</accession>
<dbReference type="Pfam" id="PF13581">
    <property type="entry name" value="HATPase_c_2"/>
    <property type="match status" value="1"/>
</dbReference>
<sequence>MTASFEPTISTAGSSTSGLITLHIPATPAHTSIARSAVAATLVQVGATVDDVEDLRLAISEACALLLEHAAESELIEITLDCQGADIYLSLTTKTTNPAPELTASLSWTVLTTLLTSVESVVVRNDELTSLTLALKHRVQIPR</sequence>
<dbReference type="EMBL" id="CAFBLM010000004">
    <property type="protein sequence ID" value="CAB4859936.1"/>
    <property type="molecule type" value="Genomic_DNA"/>
</dbReference>
<evidence type="ECO:0000313" key="2">
    <source>
        <dbReference type="EMBL" id="CAB4859936.1"/>
    </source>
</evidence>
<dbReference type="Gene3D" id="3.30.565.10">
    <property type="entry name" value="Histidine kinase-like ATPase, C-terminal domain"/>
    <property type="match status" value="1"/>
</dbReference>
<reference evidence="2" key="1">
    <citation type="submission" date="2020-05" db="EMBL/GenBank/DDBJ databases">
        <authorList>
            <person name="Chiriac C."/>
            <person name="Salcher M."/>
            <person name="Ghai R."/>
            <person name="Kavagutti S V."/>
        </authorList>
    </citation>
    <scope>NUCLEOTIDE SEQUENCE</scope>
</reference>
<dbReference type="AlphaFoldDB" id="A0A6J7CQ87"/>
<organism evidence="2">
    <name type="scientific">freshwater metagenome</name>
    <dbReference type="NCBI Taxonomy" id="449393"/>
    <lineage>
        <taxon>unclassified sequences</taxon>
        <taxon>metagenomes</taxon>
        <taxon>ecological metagenomes</taxon>
    </lineage>
</organism>
<feature type="domain" description="Histidine kinase/HSP90-like ATPase" evidence="1">
    <location>
        <begin position="24"/>
        <end position="85"/>
    </location>
</feature>
<dbReference type="InterPro" id="IPR036890">
    <property type="entry name" value="HATPase_C_sf"/>
</dbReference>
<gene>
    <name evidence="2" type="ORF">UFOPK3401_00184</name>
</gene>
<protein>
    <submittedName>
        <fullName evidence="2">Unannotated protein</fullName>
    </submittedName>
</protein>
<name>A0A6J7CQ87_9ZZZZ</name>
<dbReference type="InterPro" id="IPR003594">
    <property type="entry name" value="HATPase_dom"/>
</dbReference>